<dbReference type="CDD" id="cd14332">
    <property type="entry name" value="UBA_RuvA_C"/>
    <property type="match status" value="1"/>
</dbReference>
<evidence type="ECO:0000256" key="1">
    <source>
        <dbReference type="SAM" id="Coils"/>
    </source>
</evidence>
<dbReference type="AlphaFoldDB" id="A0A953I4A4"/>
<dbReference type="InterPro" id="IPR027417">
    <property type="entry name" value="P-loop_NTPase"/>
</dbReference>
<dbReference type="Pfam" id="PF13401">
    <property type="entry name" value="AAA_22"/>
    <property type="match status" value="1"/>
</dbReference>
<dbReference type="InterPro" id="IPR011114">
    <property type="entry name" value="RuvA_C"/>
</dbReference>
<gene>
    <name evidence="3" type="ORF">CWE10_14115</name>
</gene>
<dbReference type="InterPro" id="IPR049945">
    <property type="entry name" value="AAA_22"/>
</dbReference>
<feature type="domain" description="ORC1/DEAH AAA+ ATPase" evidence="2">
    <location>
        <begin position="126"/>
        <end position="270"/>
    </location>
</feature>
<dbReference type="Proteomes" id="UP000732377">
    <property type="component" value="Unassembled WGS sequence"/>
</dbReference>
<dbReference type="GO" id="GO:0005524">
    <property type="term" value="F:ATP binding"/>
    <property type="evidence" value="ECO:0007669"/>
    <property type="project" value="InterPro"/>
</dbReference>
<organism evidence="3 4">
    <name type="scientific">Symbiobacterium thermophilum</name>
    <dbReference type="NCBI Taxonomy" id="2734"/>
    <lineage>
        <taxon>Bacteria</taxon>
        <taxon>Bacillati</taxon>
        <taxon>Bacillota</taxon>
        <taxon>Clostridia</taxon>
        <taxon>Eubacteriales</taxon>
        <taxon>Symbiobacteriaceae</taxon>
        <taxon>Symbiobacterium</taxon>
    </lineage>
</organism>
<dbReference type="Gene3D" id="3.40.50.300">
    <property type="entry name" value="P-loop containing nucleotide triphosphate hydrolases"/>
    <property type="match status" value="1"/>
</dbReference>
<protein>
    <submittedName>
        <fullName evidence="3">Transposase</fullName>
    </submittedName>
</protein>
<keyword evidence="1" id="KW-0175">Coiled coil</keyword>
<accession>A0A953I4A4</accession>
<name>A0A953I4A4_SYMTR</name>
<sequence length="535" mass="61584">MGNFNEVQQNTAVTEWKKADYKEQQIPEYAGNPLIEALPPILTIEEAYKKMLVQPLYNESERELSEELRYQMLFRLQHFFQPVSQHLDLERRFSRLIRTGYLSRNPLGADEIRHLRGSVIQTLPSASSFTIMGFSGIGKTTAIERILSLYPRVILHEYPVNRLQIVWLKLDCPHDGSLKTLCMDFFLKVDELIGSNYFEKFGKSRISISAMLTQMGRVARIHCIGALIIDEIQHLLTARDRGSEKMMNFFVTLINEIGIPIILIGTMKAKAVLQQDFRQARRGSGQGDMVWENMKPNDDWDMLIEEMWKYQWTREKTPLTEQLRKIMYEESQGIVDIAVKLFSLAQSRAIETGYEKISPELIQQVAKEDLKLVQPMLKALKSGLVSELEKYEDIMPMNLAKYLMERKSKIDLRATIQKKKEEQEKERKEYEITAMEKAIHALITLGVDAKAAEKAVRHVLGTEGNHNLNTIVMQAIAYIEQSVKTKEENKKKKAKEAKENLLASVIDKGKKQKISPYKALLDAGYIKNPLNELVM</sequence>
<comment type="caution">
    <text evidence="3">The sequence shown here is derived from an EMBL/GenBank/DDBJ whole genome shotgun (WGS) entry which is preliminary data.</text>
</comment>
<proteinExistence type="predicted"/>
<dbReference type="GO" id="GO:0009378">
    <property type="term" value="F:four-way junction helicase activity"/>
    <property type="evidence" value="ECO:0007669"/>
    <property type="project" value="InterPro"/>
</dbReference>
<evidence type="ECO:0000259" key="2">
    <source>
        <dbReference type="Pfam" id="PF13401"/>
    </source>
</evidence>
<feature type="coiled-coil region" evidence="1">
    <location>
        <begin position="409"/>
        <end position="438"/>
    </location>
</feature>
<dbReference type="RefSeq" id="WP_273380510.1">
    <property type="nucleotide sequence ID" value="NZ_PIUK01000163.1"/>
</dbReference>
<evidence type="ECO:0000313" key="3">
    <source>
        <dbReference type="EMBL" id="MBY6277320.1"/>
    </source>
</evidence>
<dbReference type="GO" id="GO:0009379">
    <property type="term" value="C:Holliday junction helicase complex"/>
    <property type="evidence" value="ECO:0007669"/>
    <property type="project" value="InterPro"/>
</dbReference>
<dbReference type="GO" id="GO:0006281">
    <property type="term" value="P:DNA repair"/>
    <property type="evidence" value="ECO:0007669"/>
    <property type="project" value="InterPro"/>
</dbReference>
<evidence type="ECO:0000313" key="4">
    <source>
        <dbReference type="Proteomes" id="UP000732377"/>
    </source>
</evidence>
<dbReference type="GO" id="GO:0006310">
    <property type="term" value="P:DNA recombination"/>
    <property type="evidence" value="ECO:0007669"/>
    <property type="project" value="InterPro"/>
</dbReference>
<dbReference type="EMBL" id="PIUK01000163">
    <property type="protein sequence ID" value="MBY6277320.1"/>
    <property type="molecule type" value="Genomic_DNA"/>
</dbReference>
<reference evidence="3" key="1">
    <citation type="submission" date="2017-11" db="EMBL/GenBank/DDBJ databases">
        <title>Three new genomes from thermophilic consortium.</title>
        <authorList>
            <person name="Quaggio R."/>
            <person name="Amgarten D."/>
            <person name="Setubal J.C."/>
        </authorList>
    </citation>
    <scope>NUCLEOTIDE SEQUENCE</scope>
    <source>
        <strain evidence="3">ZCTH01-B2</strain>
    </source>
</reference>
<dbReference type="SUPFAM" id="SSF52540">
    <property type="entry name" value="P-loop containing nucleoside triphosphate hydrolases"/>
    <property type="match status" value="1"/>
</dbReference>
<dbReference type="GO" id="GO:0016887">
    <property type="term" value="F:ATP hydrolysis activity"/>
    <property type="evidence" value="ECO:0007669"/>
    <property type="project" value="InterPro"/>
</dbReference>
<dbReference type="SUPFAM" id="SSF46929">
    <property type="entry name" value="DNA helicase RuvA subunit, C-terminal domain"/>
    <property type="match status" value="1"/>
</dbReference>
<dbReference type="InterPro" id="IPR036267">
    <property type="entry name" value="RuvA_C_sf"/>
</dbReference>